<dbReference type="Proteomes" id="UP000016426">
    <property type="component" value="Unassembled WGS sequence"/>
</dbReference>
<comment type="caution">
    <text evidence="2">The sequence shown here is derived from an EMBL/GenBank/DDBJ whole genome shotgun (WGS) entry which is preliminary data.</text>
</comment>
<name>A0ABN0N7I2_9NEIS</name>
<reference evidence="2 3" key="1">
    <citation type="journal article" date="2013" name="Genome Announc.">
        <title>Genome Sequence of the Pigment-Producing Bacterium Pseudogulbenkiania ferrooxidans, Isolated from Loktak Lake.</title>
        <authorList>
            <person name="Puranik S."/>
            <person name="Talkal R."/>
            <person name="Qureshi A."/>
            <person name="Khardenavis A."/>
            <person name="Kapley A."/>
            <person name="Purohit H.J."/>
        </authorList>
    </citation>
    <scope>NUCLEOTIDE SEQUENCE [LARGE SCALE GENOMIC DNA]</scope>
    <source>
        <strain evidence="2 3">EGD-HP2</strain>
    </source>
</reference>
<sequence length="508" mass="56001">MPSAVSHQGAATDSQQLGSWVPAMASADADLLPELGMLTARSRDLVRNNGVASSGIQTMVDNVVGVGLRLSSKPDWRALGRTAEWGEEWQRNVERLWKEFANGTDCDVARELNFAGLTELMFRNMLMDGDAISLPLWKRRPGARFATCLQVVESDRLSNPDGRMDDANLRGGIEYSGDGEPLFYNIRKTHPGDYMLGVASLAGVWERIPARTAWGRKRVIHLHEKERTGQSRGKPLFAAVISQFKMLDKYAGAELDAAVINAMMAAFIETEMGGAELMELFGGSEGVNKEVSRRNKGRPKLKSGSIVPLYPGEKVSPFMPARPAAQFEAFVVAVLRQIAAALGLPYELLLKDFSRTTYSSARAALLEAWRMFRSKREKLATYWAQPVFELWLEEAINIGLIEAPGFYENRAAYCCARWIGPGRGWVDPVKEAQAAQIRMEIGVSTLEAECSEQGLDWEEVLEQRAREQKRIQELGLTPASAASISVLAATQQKEEEAANDGQGTSRAA</sequence>
<gene>
    <name evidence="2" type="ORF">O166_06505</name>
</gene>
<evidence type="ECO:0000313" key="2">
    <source>
        <dbReference type="EMBL" id="ERE07137.1"/>
    </source>
</evidence>
<dbReference type="NCBIfam" id="TIGR01539">
    <property type="entry name" value="portal_lambda"/>
    <property type="match status" value="1"/>
</dbReference>
<keyword evidence="3" id="KW-1185">Reference proteome</keyword>
<dbReference type="EMBL" id="AVPH01000212">
    <property type="protein sequence ID" value="ERE07137.1"/>
    <property type="molecule type" value="Genomic_DNA"/>
</dbReference>
<protein>
    <submittedName>
        <fullName evidence="2">Portal protein</fullName>
    </submittedName>
</protein>
<feature type="region of interest" description="Disordered" evidence="1">
    <location>
        <begin position="487"/>
        <end position="508"/>
    </location>
</feature>
<proteinExistence type="predicted"/>
<accession>A0ABN0N7I2</accession>
<dbReference type="Pfam" id="PF05136">
    <property type="entry name" value="Phage_portal_2"/>
    <property type="match status" value="1"/>
</dbReference>
<evidence type="ECO:0000313" key="3">
    <source>
        <dbReference type="Proteomes" id="UP000016426"/>
    </source>
</evidence>
<evidence type="ECO:0000256" key="1">
    <source>
        <dbReference type="SAM" id="MobiDB-lite"/>
    </source>
</evidence>
<dbReference type="InterPro" id="IPR006429">
    <property type="entry name" value="Phage_lambda_portal"/>
</dbReference>
<organism evidence="2 3">
    <name type="scientific">Pseudogulbenkiania ferrooxidans EGD-HP2</name>
    <dbReference type="NCBI Taxonomy" id="1388764"/>
    <lineage>
        <taxon>Bacteria</taxon>
        <taxon>Pseudomonadati</taxon>
        <taxon>Pseudomonadota</taxon>
        <taxon>Betaproteobacteria</taxon>
        <taxon>Neisseriales</taxon>
        <taxon>Chromobacteriaceae</taxon>
        <taxon>Pseudogulbenkiania</taxon>
    </lineage>
</organism>